<gene>
    <name evidence="3" type="ORF">OEZ85_010926</name>
</gene>
<dbReference type="EMBL" id="CP126209">
    <property type="protein sequence ID" value="WIA10757.1"/>
    <property type="molecule type" value="Genomic_DNA"/>
</dbReference>
<sequence>MSLKVVAPPMLLALAVLHLLLIGCVQSFPISARQVGFKPSKLVQGAATASSVKASEVAAAVPAATTASNKTNPAGAAPKQQNAPKRCNSKGFTPADGKPLLYLYVWAGVENAVGASAKKRFAGSNNEKDFVATIDVTTGSPCFGQVISEADVPTSGNEPHHVGLNINGTVLGVGGFNSWRYKQPSMYFFNVGSNPAKPAYISSITPKLGAITDDFFRLPNGGFLVSLMGSTDGFLVSLMGSTDGGSPGRVAEVGPDLSLVAEHPRSNQNIDNFNPHGLALAAPAINRFITLDYVEYRTTFKPVTEVKYRTTARIWDTQKREVLKVIDVGPQAKGLMTARYIPNGKGQFLITAGHGVLYVLDVVAETVTPIFDFNVGDGHCVLSAPFKNGSRVLVSLYETDQVQLLDISDLNAVKVLQSDSLPKSAGPHATVLAPGDKLLAISTYYVQHDHGQGYAEPFTRVNERSVRLFTVADDGSGFKPHPDVPFIDFKGLFPHKGIARPHGMAFKSVNAAK</sequence>
<dbReference type="InterPro" id="IPR015943">
    <property type="entry name" value="WD40/YVTN_repeat-like_dom_sf"/>
</dbReference>
<evidence type="ECO:0008006" key="5">
    <source>
        <dbReference type="Google" id="ProtNLM"/>
    </source>
</evidence>
<dbReference type="InterPro" id="IPR011048">
    <property type="entry name" value="Haem_d1_sf"/>
</dbReference>
<feature type="signal peptide" evidence="2">
    <location>
        <begin position="1"/>
        <end position="27"/>
    </location>
</feature>
<evidence type="ECO:0000256" key="1">
    <source>
        <dbReference type="SAM" id="MobiDB-lite"/>
    </source>
</evidence>
<accession>A0ABY8TQW1</accession>
<name>A0ABY8TQW1_TETOB</name>
<reference evidence="3 4" key="1">
    <citation type="submission" date="2023-05" db="EMBL/GenBank/DDBJ databases">
        <title>A 100% complete, gapless, phased diploid assembly of the Scenedesmus obliquus UTEX 3031 genome.</title>
        <authorList>
            <person name="Biondi T.C."/>
            <person name="Hanschen E.R."/>
            <person name="Kwon T."/>
            <person name="Eng W."/>
            <person name="Kruse C.P.S."/>
            <person name="Koehler S.I."/>
            <person name="Kunde Y."/>
            <person name="Gleasner C.D."/>
            <person name="You Mak K.T."/>
            <person name="Polle J."/>
            <person name="Hovde B.T."/>
            <person name="Starkenburg S.R."/>
        </authorList>
    </citation>
    <scope>NUCLEOTIDE SEQUENCE [LARGE SCALE GENOMIC DNA]</scope>
    <source>
        <strain evidence="3 4">DOE0152z</strain>
    </source>
</reference>
<evidence type="ECO:0000313" key="4">
    <source>
        <dbReference type="Proteomes" id="UP001244341"/>
    </source>
</evidence>
<dbReference type="PROSITE" id="PS51257">
    <property type="entry name" value="PROKAR_LIPOPROTEIN"/>
    <property type="match status" value="1"/>
</dbReference>
<dbReference type="Gene3D" id="2.130.10.10">
    <property type="entry name" value="YVTN repeat-like/Quinoprotein amine dehydrogenase"/>
    <property type="match status" value="1"/>
</dbReference>
<organism evidence="3 4">
    <name type="scientific">Tetradesmus obliquus</name>
    <name type="common">Green alga</name>
    <name type="synonym">Acutodesmus obliquus</name>
    <dbReference type="NCBI Taxonomy" id="3088"/>
    <lineage>
        <taxon>Eukaryota</taxon>
        <taxon>Viridiplantae</taxon>
        <taxon>Chlorophyta</taxon>
        <taxon>core chlorophytes</taxon>
        <taxon>Chlorophyceae</taxon>
        <taxon>CS clade</taxon>
        <taxon>Sphaeropleales</taxon>
        <taxon>Scenedesmaceae</taxon>
        <taxon>Tetradesmus</taxon>
    </lineage>
</organism>
<protein>
    <recommendedName>
        <fullName evidence="5">Methanethiol oxidase</fullName>
    </recommendedName>
</protein>
<feature type="chain" id="PRO_5046369695" description="Methanethiol oxidase" evidence="2">
    <location>
        <begin position="28"/>
        <end position="513"/>
    </location>
</feature>
<evidence type="ECO:0000256" key="2">
    <source>
        <dbReference type="SAM" id="SignalP"/>
    </source>
</evidence>
<feature type="region of interest" description="Disordered" evidence="1">
    <location>
        <begin position="64"/>
        <end position="88"/>
    </location>
</feature>
<keyword evidence="2" id="KW-0732">Signal</keyword>
<proteinExistence type="predicted"/>
<dbReference type="Proteomes" id="UP001244341">
    <property type="component" value="Chromosome 2b"/>
</dbReference>
<dbReference type="SUPFAM" id="SSF51004">
    <property type="entry name" value="C-terminal (heme d1) domain of cytochrome cd1-nitrite reductase"/>
    <property type="match status" value="2"/>
</dbReference>
<evidence type="ECO:0000313" key="3">
    <source>
        <dbReference type="EMBL" id="WIA10757.1"/>
    </source>
</evidence>
<keyword evidence="4" id="KW-1185">Reference proteome</keyword>